<dbReference type="SUPFAM" id="SSF56784">
    <property type="entry name" value="HAD-like"/>
    <property type="match status" value="1"/>
</dbReference>
<dbReference type="OrthoDB" id="9807630at2"/>
<dbReference type="Proteomes" id="UP000037392">
    <property type="component" value="Unassembled WGS sequence"/>
</dbReference>
<dbReference type="InterPro" id="IPR036412">
    <property type="entry name" value="HAD-like_sf"/>
</dbReference>
<reference evidence="1 2" key="1">
    <citation type="submission" date="2011-04" db="EMBL/GenBank/DDBJ databases">
        <title>The Genome Sequence of Clostridium citroniae WAL-19142.</title>
        <authorList>
            <consortium name="The Broad Institute Genome Sequencing Platform"/>
            <person name="Earl A."/>
            <person name="Ward D."/>
            <person name="Feldgarden M."/>
            <person name="Gevers D."/>
            <person name="Warren Y.A."/>
            <person name="Tyrrell K.L."/>
            <person name="Citron D.M."/>
            <person name="Goldstein E.J."/>
            <person name="Daigneault M."/>
            <person name="Allen-Vercoe E."/>
            <person name="Young S.K."/>
            <person name="Zeng Q."/>
            <person name="Gargeya S."/>
            <person name="Fitzgerald M."/>
            <person name="Haas B."/>
            <person name="Abouelleil A."/>
            <person name="Alvarado L."/>
            <person name="Arachchi H.M."/>
            <person name="Berlin A."/>
            <person name="Brown A."/>
            <person name="Chapman S.B."/>
            <person name="Chen Z."/>
            <person name="Dunbar C."/>
            <person name="Freedman E."/>
            <person name="Gearin G."/>
            <person name="Gellesch M."/>
            <person name="Goldberg J."/>
            <person name="Griggs A."/>
            <person name="Gujja S."/>
            <person name="Heilman E.R."/>
            <person name="Heiman D."/>
            <person name="Howarth C."/>
            <person name="Larson L."/>
            <person name="Lui A."/>
            <person name="MacDonald P.J."/>
            <person name="Mehta T."/>
            <person name="Montmayeur A."/>
            <person name="Murphy C."/>
            <person name="Neiman D."/>
            <person name="Pearson M."/>
            <person name="Priest M."/>
            <person name="Roberts A."/>
            <person name="Saif S."/>
            <person name="Shea T."/>
            <person name="Shenoy N."/>
            <person name="Sisk P."/>
            <person name="Stolte C."/>
            <person name="Sykes S."/>
            <person name="White J."/>
            <person name="Yandava C."/>
            <person name="Wortman J."/>
            <person name="Nusbaum C."/>
            <person name="Birren B."/>
        </authorList>
    </citation>
    <scope>NUCLEOTIDE SEQUENCE [LARGE SCALE GENOMIC DNA]</scope>
    <source>
        <strain evidence="1 2">WAL-19142</strain>
    </source>
</reference>
<dbReference type="Pfam" id="PF13419">
    <property type="entry name" value="HAD_2"/>
    <property type="match status" value="1"/>
</dbReference>
<dbReference type="InterPro" id="IPR023214">
    <property type="entry name" value="HAD_sf"/>
</dbReference>
<dbReference type="Gene3D" id="3.40.50.1000">
    <property type="entry name" value="HAD superfamily/HAD-like"/>
    <property type="match status" value="1"/>
</dbReference>
<dbReference type="PANTHER" id="PTHR43434">
    <property type="entry name" value="PHOSPHOGLYCOLATE PHOSPHATASE"/>
    <property type="match status" value="1"/>
</dbReference>
<dbReference type="InterPro" id="IPR023198">
    <property type="entry name" value="PGP-like_dom2"/>
</dbReference>
<evidence type="ECO:0000313" key="1">
    <source>
        <dbReference type="EMBL" id="KMW24248.1"/>
    </source>
</evidence>
<dbReference type="GO" id="GO:0006281">
    <property type="term" value="P:DNA repair"/>
    <property type="evidence" value="ECO:0007669"/>
    <property type="project" value="TreeGrafter"/>
</dbReference>
<gene>
    <name evidence="1" type="ORF">HMPREF9470_00110</name>
</gene>
<comment type="caution">
    <text evidence="1">The sequence shown here is derived from an EMBL/GenBank/DDBJ whole genome shotgun (WGS) entry which is preliminary data.</text>
</comment>
<evidence type="ECO:0000313" key="2">
    <source>
        <dbReference type="Proteomes" id="UP000037392"/>
    </source>
</evidence>
<dbReference type="GO" id="GO:0008967">
    <property type="term" value="F:phosphoglycolate phosphatase activity"/>
    <property type="evidence" value="ECO:0007669"/>
    <property type="project" value="TreeGrafter"/>
</dbReference>
<protein>
    <submittedName>
        <fullName evidence="1">Uncharacterized protein</fullName>
    </submittedName>
</protein>
<dbReference type="PATRIC" id="fig|742734.4.peg.115"/>
<dbReference type="Gene3D" id="1.10.150.240">
    <property type="entry name" value="Putative phosphatase, domain 2"/>
    <property type="match status" value="1"/>
</dbReference>
<organism evidence="1 2">
    <name type="scientific">[Clostridium] citroniae WAL-19142</name>
    <dbReference type="NCBI Taxonomy" id="742734"/>
    <lineage>
        <taxon>Bacteria</taxon>
        <taxon>Bacillati</taxon>
        <taxon>Bacillota</taxon>
        <taxon>Clostridia</taxon>
        <taxon>Lachnospirales</taxon>
        <taxon>Lachnospiraceae</taxon>
        <taxon>Enterocloster</taxon>
    </lineage>
</organism>
<dbReference type="AlphaFoldDB" id="A0A0J9CG64"/>
<proteinExistence type="predicted"/>
<name>A0A0J9CG64_9FIRM</name>
<dbReference type="PANTHER" id="PTHR43434:SF1">
    <property type="entry name" value="PHOSPHOGLYCOLATE PHOSPHATASE"/>
    <property type="match status" value="1"/>
</dbReference>
<dbReference type="InterPro" id="IPR041492">
    <property type="entry name" value="HAD_2"/>
</dbReference>
<dbReference type="RefSeq" id="WP_048928965.1">
    <property type="nucleotide sequence ID" value="NZ_KQ235875.1"/>
</dbReference>
<dbReference type="InterPro" id="IPR050155">
    <property type="entry name" value="HAD-like_hydrolase_sf"/>
</dbReference>
<accession>A0A0J9CG64</accession>
<dbReference type="EMBL" id="ADLK01000001">
    <property type="protein sequence ID" value="KMW24248.1"/>
    <property type="molecule type" value="Genomic_DNA"/>
</dbReference>
<sequence length="203" mass="23741">MKIVFDFDGTLLDSSKRHIQVLQDCLNQKGYNRYSLKGYLEYKADGYSTAAFLKEKLGFSNWQSEEVSRMWISHIEDLDYLRTDQLYYDAIPTLYACLEHADILYLCSARQKEQHLMYQINQLELSNVFCEVFCASPATAVDEKEYFINRVQPDLVVGDSEVDFSAAKRSGVRSYILNRGFRSKAYWDKHKVKTYHSLDGLRY</sequence>
<dbReference type="GeneID" id="93163593"/>